<dbReference type="Proteomes" id="UP000772591">
    <property type="component" value="Unassembled WGS sequence"/>
</dbReference>
<accession>A0ABS3AMY9</accession>
<dbReference type="EMBL" id="JADEVO010000056">
    <property type="protein sequence ID" value="MBN3968525.1"/>
    <property type="molecule type" value="Genomic_DNA"/>
</dbReference>
<evidence type="ECO:0000313" key="2">
    <source>
        <dbReference type="Proteomes" id="UP000772591"/>
    </source>
</evidence>
<protein>
    <submittedName>
        <fullName evidence="1">Uncharacterized protein</fullName>
    </submittedName>
</protein>
<gene>
    <name evidence="1" type="ORF">IMW75_25055</name>
</gene>
<evidence type="ECO:0000313" key="1">
    <source>
        <dbReference type="EMBL" id="MBN3968525.1"/>
    </source>
</evidence>
<reference evidence="1 2" key="1">
    <citation type="journal article" date="2021" name="Int. J. Syst. Evol. Microbiol.">
        <title>Pseudomonas piscium sp. nov., Pseudomonas pisciculturae sp. nov., Pseudomonas mucoides sp. nov. and Pseudomonas neuropathica sp. nov. isolated from rainbow trout.</title>
        <authorList>
            <person name="Duman M."/>
            <person name="Mulet M."/>
            <person name="Altun S."/>
            <person name="Saticioglu I.B."/>
            <person name="Gomila M."/>
            <person name="Lalucat J."/>
            <person name="Garcia-Valdes E."/>
        </authorList>
    </citation>
    <scope>NUCLEOTIDE SEQUENCE [LARGE SCALE GENOMIC DNA]</scope>
    <source>
        <strain evidence="1 2">LMG 28632</strain>
    </source>
</reference>
<dbReference type="RefSeq" id="WP_205894085.1">
    <property type="nucleotide sequence ID" value="NZ_JADEVO010000056.1"/>
</dbReference>
<comment type="caution">
    <text evidence="1">The sequence shown here is derived from an EMBL/GenBank/DDBJ whole genome shotgun (WGS) entry which is preliminary data.</text>
</comment>
<keyword evidence="2" id="KW-1185">Reference proteome</keyword>
<sequence length="60" mass="6500">MSRIPKKTSGIKKTAKLSNIKYPDTCKKSTSSLGTELDLIILLAELPENLLILADSEGNP</sequence>
<proteinExistence type="predicted"/>
<name>A0ABS3AMY9_9PSED</name>
<organism evidence="1 2">
    <name type="scientific">Pseudomonas gregormendelii</name>
    <dbReference type="NCBI Taxonomy" id="1628277"/>
    <lineage>
        <taxon>Bacteria</taxon>
        <taxon>Pseudomonadati</taxon>
        <taxon>Pseudomonadota</taxon>
        <taxon>Gammaproteobacteria</taxon>
        <taxon>Pseudomonadales</taxon>
        <taxon>Pseudomonadaceae</taxon>
        <taxon>Pseudomonas</taxon>
    </lineage>
</organism>